<dbReference type="GO" id="GO:0003911">
    <property type="term" value="F:DNA ligase (NAD+) activity"/>
    <property type="evidence" value="ECO:0007669"/>
    <property type="project" value="UniProtKB-EC"/>
</dbReference>
<reference evidence="10 11" key="1">
    <citation type="submission" date="2024-02" db="EMBL/GenBank/DDBJ databases">
        <title>Identification of pathogenicity and growth-promoting function of Pseudomonas putida variant.</title>
        <authorList>
            <person name="Sun J."/>
        </authorList>
    </citation>
    <scope>NUCLEOTIDE SEQUENCE [LARGE SCALE GENOMIC DNA]</scope>
    <source>
        <strain evidence="10 11">A03</strain>
    </source>
</reference>
<evidence type="ECO:0000256" key="2">
    <source>
        <dbReference type="ARBA" id="ARBA00022705"/>
    </source>
</evidence>
<evidence type="ECO:0000256" key="3">
    <source>
        <dbReference type="ARBA" id="ARBA00022763"/>
    </source>
</evidence>
<dbReference type="RefSeq" id="WP_339599873.1">
    <property type="nucleotide sequence ID" value="NZ_JBBHLC010000048.1"/>
</dbReference>
<dbReference type="InterPro" id="IPR012340">
    <property type="entry name" value="NA-bd_OB-fold"/>
</dbReference>
<keyword evidence="4 7" id="KW-0520">NAD</keyword>
<comment type="catalytic activity">
    <reaction evidence="6 7">
        <text>NAD(+) + (deoxyribonucleotide)n-3'-hydroxyl + 5'-phospho-(deoxyribonucleotide)m = (deoxyribonucleotide)n+m + AMP + beta-nicotinamide D-nucleotide.</text>
        <dbReference type="EC" id="6.5.1.2"/>
    </reaction>
</comment>
<evidence type="ECO:0000256" key="6">
    <source>
        <dbReference type="ARBA" id="ARBA00034005"/>
    </source>
</evidence>
<proteinExistence type="inferred from homology"/>
<accession>A0ABU8QVP2</accession>
<name>A0ABU8QVP2_9PSED</name>
<dbReference type="InterPro" id="IPR013840">
    <property type="entry name" value="DNAligase_N"/>
</dbReference>
<organism evidence="10 11">
    <name type="scientific">Pseudomonas farsensis</name>
    <dbReference type="NCBI Taxonomy" id="2745492"/>
    <lineage>
        <taxon>Bacteria</taxon>
        <taxon>Pseudomonadati</taxon>
        <taxon>Pseudomonadota</taxon>
        <taxon>Gammaproteobacteria</taxon>
        <taxon>Pseudomonadales</taxon>
        <taxon>Pseudomonadaceae</taxon>
        <taxon>Pseudomonas</taxon>
    </lineage>
</organism>
<dbReference type="Pfam" id="PF03120">
    <property type="entry name" value="OB_DNA_ligase"/>
    <property type="match status" value="1"/>
</dbReference>
<dbReference type="PROSITE" id="PS01056">
    <property type="entry name" value="DNA_LIGASE_N2"/>
    <property type="match status" value="1"/>
</dbReference>
<dbReference type="PANTHER" id="PTHR47810:SF1">
    <property type="entry name" value="DNA LIGASE B"/>
    <property type="match status" value="1"/>
</dbReference>
<keyword evidence="1 7" id="KW-0436">Ligase</keyword>
<evidence type="ECO:0000313" key="10">
    <source>
        <dbReference type="EMBL" id="MEJ5864715.1"/>
    </source>
</evidence>
<dbReference type="InterPro" id="IPR004150">
    <property type="entry name" value="NAD_DNA_ligase_OB"/>
</dbReference>
<dbReference type="SUPFAM" id="SSF47781">
    <property type="entry name" value="RuvA domain 2-like"/>
    <property type="match status" value="1"/>
</dbReference>
<evidence type="ECO:0000256" key="8">
    <source>
        <dbReference type="SAM" id="SignalP"/>
    </source>
</evidence>
<keyword evidence="3 7" id="KW-0227">DNA damage</keyword>
<dbReference type="SUPFAM" id="SSF50249">
    <property type="entry name" value="Nucleic acid-binding proteins"/>
    <property type="match status" value="1"/>
</dbReference>
<dbReference type="InterPro" id="IPR020923">
    <property type="entry name" value="DNA_ligase_B"/>
</dbReference>
<feature type="chain" id="PRO_5046041711" description="DNA ligase B" evidence="8">
    <location>
        <begin position="21"/>
        <end position="557"/>
    </location>
</feature>
<protein>
    <recommendedName>
        <fullName evidence="7">DNA ligase B</fullName>
        <ecNumber evidence="7">6.5.1.2</ecNumber>
    </recommendedName>
    <alternativeName>
        <fullName evidence="7">Polydeoxyribonucleotide synthase [NAD(+)] B</fullName>
    </alternativeName>
</protein>
<sequence>MPAMPFWLLLLLLITAQAQASGCPDWPAQRATDEVAQLRQTLALWDDHYHRQGQALVADELYDQSRQRLQQLQRCFGLQGSDNPLASARGQVLHPVPHTGVAKLADDTQVQSWLNGKQDVWIQPKVDGVAVSLVYRQGQLRRLLSRGDGVHGHDWSRHIPQLANVARTLPQPLDTVFQGELYWRLGDHVQAQGGGLSARATIAGLMARKQLAPQEGAGVGLFIWDWPEGPASQQERQARLETLGFADSHHYSQPIATLAEAAHWRQHWYNSPLPFATDGVILRQGSRPPAQRWQAKAPYWVAAWKYPFRQALAHVSDVRFRIGRTGRITPLVVVQPVELDQRQIRQISLGSVARWQQLDVRPGDQVAVTLAGQTIPSLGSVVHRSPHRAEVTPPNAADHHPLSCWQAAGQCQEQFLARLAWLSGKKGLAMQGTGPGTWRSLIDSGQLNALDDWLNLTPDTLVQVPSIAQARADQLHRSFTLARQQPFERWLRALGVPAPATLALGPDWPTLASRNIEQWITEPGIGPTRAGQLLAFFSHEEVQALALRLRAHAIEGF</sequence>
<dbReference type="EC" id="6.5.1.2" evidence="7"/>
<dbReference type="InterPro" id="IPR013839">
    <property type="entry name" value="DNAligase_adenylation"/>
</dbReference>
<comment type="function">
    <text evidence="7">Catalyzes the formation of phosphodiester linkages between 5'-phosphoryl and 3'-hydroxyl groups in double-stranded DNA using NAD as a coenzyme and as the energy source for the reaction.</text>
</comment>
<feature type="signal peptide" evidence="8">
    <location>
        <begin position="1"/>
        <end position="20"/>
    </location>
</feature>
<dbReference type="Pfam" id="PF01653">
    <property type="entry name" value="DNA_ligase_aden"/>
    <property type="match status" value="1"/>
</dbReference>
<dbReference type="InterPro" id="IPR033136">
    <property type="entry name" value="DNA_ligase_CS"/>
</dbReference>
<evidence type="ECO:0000256" key="7">
    <source>
        <dbReference type="HAMAP-Rule" id="MF_01587"/>
    </source>
</evidence>
<dbReference type="InterPro" id="IPR050326">
    <property type="entry name" value="NAD_dep_DNA_ligaseB"/>
</dbReference>
<keyword evidence="2 7" id="KW-0235">DNA replication</keyword>
<feature type="active site" description="N6-AMP-lysine intermediate" evidence="7">
    <location>
        <position position="125"/>
    </location>
</feature>
<dbReference type="HAMAP" id="MF_01587">
    <property type="entry name" value="DNA_ligase_B"/>
    <property type="match status" value="1"/>
</dbReference>
<dbReference type="EMBL" id="JBBHLC010000048">
    <property type="protein sequence ID" value="MEJ5864715.1"/>
    <property type="molecule type" value="Genomic_DNA"/>
</dbReference>
<evidence type="ECO:0000256" key="4">
    <source>
        <dbReference type="ARBA" id="ARBA00023027"/>
    </source>
</evidence>
<dbReference type="Gene3D" id="2.40.50.140">
    <property type="entry name" value="Nucleic acid-binding proteins"/>
    <property type="match status" value="1"/>
</dbReference>
<keyword evidence="5 7" id="KW-0234">DNA repair</keyword>
<dbReference type="PANTHER" id="PTHR47810">
    <property type="entry name" value="DNA LIGASE"/>
    <property type="match status" value="1"/>
</dbReference>
<dbReference type="Proteomes" id="UP001380290">
    <property type="component" value="Unassembled WGS sequence"/>
</dbReference>
<feature type="domain" description="NAD-dependent DNA ligase N-terminal" evidence="9">
    <location>
        <begin position="30"/>
        <end position="427"/>
    </location>
</feature>
<dbReference type="NCBIfam" id="NF005987">
    <property type="entry name" value="PRK08097.1"/>
    <property type="match status" value="1"/>
</dbReference>
<gene>
    <name evidence="7 10" type="primary">ligB</name>
    <name evidence="10" type="ORF">V7S98_15940</name>
</gene>
<dbReference type="SUPFAM" id="SSF56091">
    <property type="entry name" value="DNA ligase/mRNA capping enzyme, catalytic domain"/>
    <property type="match status" value="1"/>
</dbReference>
<evidence type="ECO:0000256" key="1">
    <source>
        <dbReference type="ARBA" id="ARBA00022598"/>
    </source>
</evidence>
<comment type="similarity">
    <text evidence="7">Belongs to the NAD-dependent DNA ligase family. LigB subfamily.</text>
</comment>
<keyword evidence="11" id="KW-1185">Reference proteome</keyword>
<dbReference type="SMART" id="SM00532">
    <property type="entry name" value="LIGANc"/>
    <property type="match status" value="1"/>
</dbReference>
<keyword evidence="8" id="KW-0732">Signal</keyword>
<evidence type="ECO:0000313" key="11">
    <source>
        <dbReference type="Proteomes" id="UP001380290"/>
    </source>
</evidence>
<dbReference type="Gene3D" id="1.10.287.610">
    <property type="entry name" value="Helix hairpin bin"/>
    <property type="match status" value="1"/>
</dbReference>
<dbReference type="InterPro" id="IPR010994">
    <property type="entry name" value="RuvA_2-like"/>
</dbReference>
<evidence type="ECO:0000256" key="5">
    <source>
        <dbReference type="ARBA" id="ARBA00023204"/>
    </source>
</evidence>
<dbReference type="Gene3D" id="3.30.470.30">
    <property type="entry name" value="DNA ligase/mRNA capping enzyme"/>
    <property type="match status" value="1"/>
</dbReference>
<evidence type="ECO:0000259" key="9">
    <source>
        <dbReference type="SMART" id="SM00532"/>
    </source>
</evidence>
<comment type="caution">
    <text evidence="10">The sequence shown here is derived from an EMBL/GenBank/DDBJ whole genome shotgun (WGS) entry which is preliminary data.</text>
</comment>